<keyword evidence="2" id="KW-1133">Transmembrane helix</keyword>
<gene>
    <name evidence="4" type="ORF">SAMN05216418_2458</name>
</gene>
<dbReference type="Pfam" id="PF09990">
    <property type="entry name" value="DUF2231"/>
    <property type="match status" value="1"/>
</dbReference>
<feature type="region of interest" description="Disordered" evidence="1">
    <location>
        <begin position="1"/>
        <end position="20"/>
    </location>
</feature>
<evidence type="ECO:0000313" key="5">
    <source>
        <dbReference type="Proteomes" id="UP000183203"/>
    </source>
</evidence>
<keyword evidence="2" id="KW-0812">Transmembrane</keyword>
<feature type="transmembrane region" description="Helical" evidence="2">
    <location>
        <begin position="114"/>
        <end position="134"/>
    </location>
</feature>
<dbReference type="InterPro" id="IPR019251">
    <property type="entry name" value="DUF2231_TM"/>
</dbReference>
<dbReference type="Proteomes" id="UP000183203">
    <property type="component" value="Unassembled WGS sequence"/>
</dbReference>
<evidence type="ECO:0000256" key="1">
    <source>
        <dbReference type="SAM" id="MobiDB-lite"/>
    </source>
</evidence>
<evidence type="ECO:0000256" key="2">
    <source>
        <dbReference type="SAM" id="Phobius"/>
    </source>
</evidence>
<dbReference type="EMBL" id="FMYG01000005">
    <property type="protein sequence ID" value="SDC52934.1"/>
    <property type="molecule type" value="Genomic_DNA"/>
</dbReference>
<dbReference type="OrthoDB" id="9795104at2"/>
<accession>A0A1G6MCG0</accession>
<sequence length="188" mass="19281">MSGADAAVPGPSTVSAPRSGASFPAMRAAKVPRAIVAGPYGHPFHPVAVTIPIGAWSSSLVFDLLGLAADDPRAFATGSRWLIAIGLGGAVGASVLGLLDMSRIPAGTPARRTALVHLVLNVTAMVLFSLSLVLRMLDLARVPVVAFGLSVIASLGLSVSGWLGGKLAYRWGVRVADENTQREGFEAA</sequence>
<protein>
    <submittedName>
        <fullName evidence="4">Uncharacterized membrane protein</fullName>
    </submittedName>
</protein>
<dbReference type="AlphaFoldDB" id="A0A1G6MCG0"/>
<name>A0A1G6MCG0_9MICO</name>
<evidence type="ECO:0000313" key="4">
    <source>
        <dbReference type="EMBL" id="SDC52934.1"/>
    </source>
</evidence>
<feature type="domain" description="DUF2231" evidence="3">
    <location>
        <begin position="41"/>
        <end position="176"/>
    </location>
</feature>
<evidence type="ECO:0000259" key="3">
    <source>
        <dbReference type="Pfam" id="PF09990"/>
    </source>
</evidence>
<feature type="transmembrane region" description="Helical" evidence="2">
    <location>
        <begin position="140"/>
        <end position="164"/>
    </location>
</feature>
<reference evidence="4 5" key="1">
    <citation type="submission" date="2016-09" db="EMBL/GenBank/DDBJ databases">
        <authorList>
            <person name="Capua I."/>
            <person name="De Benedictis P."/>
            <person name="Joannis T."/>
            <person name="Lombin L.H."/>
            <person name="Cattoli G."/>
        </authorList>
    </citation>
    <scope>NUCLEOTIDE SEQUENCE [LARGE SCALE GENOMIC DNA]</scope>
    <source>
        <strain evidence="4 5">NIO-1002</strain>
    </source>
</reference>
<organism evidence="4 5">
    <name type="scientific">Microbacterium enclense</name>
    <dbReference type="NCBI Taxonomy" id="993073"/>
    <lineage>
        <taxon>Bacteria</taxon>
        <taxon>Bacillati</taxon>
        <taxon>Actinomycetota</taxon>
        <taxon>Actinomycetes</taxon>
        <taxon>Micrococcales</taxon>
        <taxon>Microbacteriaceae</taxon>
        <taxon>Microbacterium</taxon>
    </lineage>
</organism>
<keyword evidence="2" id="KW-0472">Membrane</keyword>
<feature type="transmembrane region" description="Helical" evidence="2">
    <location>
        <begin position="81"/>
        <end position="102"/>
    </location>
</feature>
<proteinExistence type="predicted"/>